<protein>
    <submittedName>
        <fullName evidence="1">Uncharacterized protein</fullName>
    </submittedName>
</protein>
<organism evidence="1 2">
    <name type="scientific">Stylosanthes scabra</name>
    <dbReference type="NCBI Taxonomy" id="79078"/>
    <lineage>
        <taxon>Eukaryota</taxon>
        <taxon>Viridiplantae</taxon>
        <taxon>Streptophyta</taxon>
        <taxon>Embryophyta</taxon>
        <taxon>Tracheophyta</taxon>
        <taxon>Spermatophyta</taxon>
        <taxon>Magnoliopsida</taxon>
        <taxon>eudicotyledons</taxon>
        <taxon>Gunneridae</taxon>
        <taxon>Pentapetalae</taxon>
        <taxon>rosids</taxon>
        <taxon>fabids</taxon>
        <taxon>Fabales</taxon>
        <taxon>Fabaceae</taxon>
        <taxon>Papilionoideae</taxon>
        <taxon>50 kb inversion clade</taxon>
        <taxon>dalbergioids sensu lato</taxon>
        <taxon>Dalbergieae</taxon>
        <taxon>Pterocarpus clade</taxon>
        <taxon>Stylosanthes</taxon>
    </lineage>
</organism>
<reference evidence="1 2" key="1">
    <citation type="journal article" date="2023" name="Plants (Basel)">
        <title>Bridging the Gap: Combining Genomics and Transcriptomics Approaches to Understand Stylosanthes scabra, an Orphan Legume from the Brazilian Caatinga.</title>
        <authorList>
            <person name="Ferreira-Neto J.R.C."/>
            <person name="da Silva M.D."/>
            <person name="Binneck E."/>
            <person name="de Melo N.F."/>
            <person name="da Silva R.H."/>
            <person name="de Melo A.L.T.M."/>
            <person name="Pandolfi V."/>
            <person name="Bustamante F.O."/>
            <person name="Brasileiro-Vidal A.C."/>
            <person name="Benko-Iseppon A.M."/>
        </authorList>
    </citation>
    <scope>NUCLEOTIDE SEQUENCE [LARGE SCALE GENOMIC DNA]</scope>
    <source>
        <tissue evidence="1">Leaves</tissue>
    </source>
</reference>
<proteinExistence type="predicted"/>
<keyword evidence="2" id="KW-1185">Reference proteome</keyword>
<accession>A0ABU6STM5</accession>
<sequence>MPGLETASQPFLPFCNNPVGPSWKSRRSLVDPPSSAHRESRCHPSALLLGRSLRIAVPTARGSTYARTWFKFSLLRYESSFKNIMVQK</sequence>
<comment type="caution">
    <text evidence="1">The sequence shown here is derived from an EMBL/GenBank/DDBJ whole genome shotgun (WGS) entry which is preliminary data.</text>
</comment>
<dbReference type="EMBL" id="JASCZI010061880">
    <property type="protein sequence ID" value="MED6139692.1"/>
    <property type="molecule type" value="Genomic_DNA"/>
</dbReference>
<dbReference type="Proteomes" id="UP001341840">
    <property type="component" value="Unassembled WGS sequence"/>
</dbReference>
<gene>
    <name evidence="1" type="ORF">PIB30_086165</name>
</gene>
<name>A0ABU6STM5_9FABA</name>
<evidence type="ECO:0000313" key="1">
    <source>
        <dbReference type="EMBL" id="MED6139692.1"/>
    </source>
</evidence>
<evidence type="ECO:0000313" key="2">
    <source>
        <dbReference type="Proteomes" id="UP001341840"/>
    </source>
</evidence>